<name>A0A1S7UQ91_ROSNE</name>
<reference evidence="2" key="1">
    <citation type="submission" date="2016-03" db="EMBL/GenBank/DDBJ databases">
        <title>Draft genome sequence of Rosellinia necatrix.</title>
        <authorList>
            <person name="Kanematsu S."/>
        </authorList>
    </citation>
    <scope>NUCLEOTIDE SEQUENCE [LARGE SCALE GENOMIC DNA]</scope>
    <source>
        <strain evidence="2">W97</strain>
    </source>
</reference>
<accession>A0A1S7UQ91</accession>
<dbReference type="EMBL" id="DF977452">
    <property type="protein sequence ID" value="GAP84351.1"/>
    <property type="molecule type" value="Genomic_DNA"/>
</dbReference>
<feature type="compositionally biased region" description="Polar residues" evidence="1">
    <location>
        <begin position="9"/>
        <end position="24"/>
    </location>
</feature>
<organism evidence="2">
    <name type="scientific">Rosellinia necatrix</name>
    <name type="common">White root-rot fungus</name>
    <dbReference type="NCBI Taxonomy" id="77044"/>
    <lineage>
        <taxon>Eukaryota</taxon>
        <taxon>Fungi</taxon>
        <taxon>Dikarya</taxon>
        <taxon>Ascomycota</taxon>
        <taxon>Pezizomycotina</taxon>
        <taxon>Sordariomycetes</taxon>
        <taxon>Xylariomycetidae</taxon>
        <taxon>Xylariales</taxon>
        <taxon>Xylariaceae</taxon>
        <taxon>Rosellinia</taxon>
    </lineage>
</organism>
<dbReference type="AlphaFoldDB" id="A0A1S7UQ91"/>
<dbReference type="OrthoDB" id="4748770at2759"/>
<gene>
    <name evidence="2" type="ORF">SAMD00023353_0701690</name>
</gene>
<sequence>MEGEERAKGSSNPSSEGCSPNNSKNHGEVRSPNRMHMPPSMWNYMINFYFRHMYEINRLEYKRTFKNSNADDATLDYSIRKCPLNDIIKVYPYMYTTPLFWTHRHEKVLHVVWQPFQSTSSPLSPHPLSTLYYGRPSKRRKWQRLRQDLLQALEAKFKTHAEWRIWWENPRRLHPGSSGPPFLLASWRPLLPSLPFSFELISESNFMIKDCIRFLRQRFPMAPATRQEDAMKVLLSAVDDWDTLGVFANLPPFRHFLRVMPIDLEIRIGRLRFDFLYRVPIYHLDTKEGSLATHKFRNWKSKLGTCWRMVHLDYTRIVKAMNHFKRYKKNFHIYGACKGMTKYEYTDRYEYEYGDGEWSHPHFIPGVFIALSQRYECKLWEFQAPVWQILLTDGPNDELYAHLYTTTVPGFLIHSFDTPGELRIPIPPSSTGEGSSAGHDIKDEQHNKHEHMDAPSDFVIYHTRIAYDPQPSFRERLRESIAFSRAAVSCGSP</sequence>
<evidence type="ECO:0000313" key="2">
    <source>
        <dbReference type="EMBL" id="GAP84351.1"/>
    </source>
</evidence>
<protein>
    <submittedName>
        <fullName evidence="2">Uncharacterized protein</fullName>
    </submittedName>
</protein>
<keyword evidence="3" id="KW-1185">Reference proteome</keyword>
<evidence type="ECO:0000256" key="1">
    <source>
        <dbReference type="SAM" id="MobiDB-lite"/>
    </source>
</evidence>
<evidence type="ECO:0000313" key="3">
    <source>
        <dbReference type="Proteomes" id="UP000054516"/>
    </source>
</evidence>
<dbReference type="Proteomes" id="UP000054516">
    <property type="component" value="Unassembled WGS sequence"/>
</dbReference>
<feature type="region of interest" description="Disordered" evidence="1">
    <location>
        <begin position="1"/>
        <end position="32"/>
    </location>
</feature>
<proteinExistence type="predicted"/>